<reference evidence="2 3" key="1">
    <citation type="journal article" date="2012" name="New Phytol.">
        <title>Insight into trade-off between wood decay and parasitism from the genome of a fungal forest pathogen.</title>
        <authorList>
            <person name="Olson A."/>
            <person name="Aerts A."/>
            <person name="Asiegbu F."/>
            <person name="Belbahri L."/>
            <person name="Bouzid O."/>
            <person name="Broberg A."/>
            <person name="Canback B."/>
            <person name="Coutinho P.M."/>
            <person name="Cullen D."/>
            <person name="Dalman K."/>
            <person name="Deflorio G."/>
            <person name="van Diepen L.T."/>
            <person name="Dunand C."/>
            <person name="Duplessis S."/>
            <person name="Durling M."/>
            <person name="Gonthier P."/>
            <person name="Grimwood J."/>
            <person name="Fossdal C.G."/>
            <person name="Hansson D."/>
            <person name="Henrissat B."/>
            <person name="Hietala A."/>
            <person name="Himmelstrand K."/>
            <person name="Hoffmeister D."/>
            <person name="Hogberg N."/>
            <person name="James T.Y."/>
            <person name="Karlsson M."/>
            <person name="Kohler A."/>
            <person name="Kues U."/>
            <person name="Lee Y.H."/>
            <person name="Lin Y.C."/>
            <person name="Lind M."/>
            <person name="Lindquist E."/>
            <person name="Lombard V."/>
            <person name="Lucas S."/>
            <person name="Lunden K."/>
            <person name="Morin E."/>
            <person name="Murat C."/>
            <person name="Park J."/>
            <person name="Raffaello T."/>
            <person name="Rouze P."/>
            <person name="Salamov A."/>
            <person name="Schmutz J."/>
            <person name="Solheim H."/>
            <person name="Stahlberg J."/>
            <person name="Velez H."/>
            <person name="de Vries R.P."/>
            <person name="Wiebenga A."/>
            <person name="Woodward S."/>
            <person name="Yakovlev I."/>
            <person name="Garbelotto M."/>
            <person name="Martin F."/>
            <person name="Grigoriev I.V."/>
            <person name="Stenlid J."/>
        </authorList>
    </citation>
    <scope>NUCLEOTIDE SEQUENCE [LARGE SCALE GENOMIC DNA]</scope>
    <source>
        <strain evidence="2 3">TC 32-1</strain>
    </source>
</reference>
<dbReference type="Proteomes" id="UP000030671">
    <property type="component" value="Unassembled WGS sequence"/>
</dbReference>
<gene>
    <name evidence="2" type="ORF">HETIRDRAFT_440276</name>
</gene>
<name>W4K377_HETIT</name>
<feature type="region of interest" description="Disordered" evidence="1">
    <location>
        <begin position="1"/>
        <end position="25"/>
    </location>
</feature>
<dbReference type="EMBL" id="KI925459">
    <property type="protein sequence ID" value="ETW80268.1"/>
    <property type="molecule type" value="Genomic_DNA"/>
</dbReference>
<accession>W4K377</accession>
<dbReference type="KEGG" id="hir:HETIRDRAFT_440276"/>
<evidence type="ECO:0000313" key="2">
    <source>
        <dbReference type="EMBL" id="ETW80268.1"/>
    </source>
</evidence>
<organism evidence="2 3">
    <name type="scientific">Heterobasidion irregulare (strain TC 32-1)</name>
    <dbReference type="NCBI Taxonomy" id="747525"/>
    <lineage>
        <taxon>Eukaryota</taxon>
        <taxon>Fungi</taxon>
        <taxon>Dikarya</taxon>
        <taxon>Basidiomycota</taxon>
        <taxon>Agaricomycotina</taxon>
        <taxon>Agaricomycetes</taxon>
        <taxon>Russulales</taxon>
        <taxon>Bondarzewiaceae</taxon>
        <taxon>Heterobasidion</taxon>
        <taxon>Heterobasidion annosum species complex</taxon>
    </lineage>
</organism>
<keyword evidence="3" id="KW-1185">Reference proteome</keyword>
<dbReference type="RefSeq" id="XP_009547042.1">
    <property type="nucleotide sequence ID" value="XM_009548747.1"/>
</dbReference>
<dbReference type="HOGENOM" id="CLU_1578720_0_0_1"/>
<dbReference type="GeneID" id="20675246"/>
<protein>
    <submittedName>
        <fullName evidence="2">Uncharacterized protein</fullName>
    </submittedName>
</protein>
<dbReference type="InParanoid" id="W4K377"/>
<feature type="compositionally biased region" description="Basic and acidic residues" evidence="1">
    <location>
        <begin position="1"/>
        <end position="16"/>
    </location>
</feature>
<proteinExistence type="predicted"/>
<evidence type="ECO:0000256" key="1">
    <source>
        <dbReference type="SAM" id="MobiDB-lite"/>
    </source>
</evidence>
<sequence>MGSLELHDPSEVKSEKSPALPRRTMRRCPEPKFVVERRWTPGARRANAEMKSRFVHSGVARVCQRSGHKAHAGVLGLRACLIHACVKWGEGGGCSFVRAFSGNDIRNRERQATRQVTPLQLSPSLIHSIRPRYVEFGRFYQDCLRRHSRWCANHRHGLPFQHKSSRFLQ</sequence>
<dbReference type="AlphaFoldDB" id="W4K377"/>
<evidence type="ECO:0000313" key="3">
    <source>
        <dbReference type="Proteomes" id="UP000030671"/>
    </source>
</evidence>